<comment type="pathway">
    <text evidence="5">Metabolic intermediate biosynthesis; prephenate biosynthesis; prephenate from chorismate: step 1/1.</text>
</comment>
<dbReference type="PANTHER" id="PTHR21022:SF19">
    <property type="entry name" value="PREPHENATE DEHYDRATASE-RELATED"/>
    <property type="match status" value="1"/>
</dbReference>
<dbReference type="PANTHER" id="PTHR21022">
    <property type="entry name" value="PREPHENATE DEHYDRATASE P PROTEIN"/>
    <property type="match status" value="1"/>
</dbReference>
<comment type="catalytic activity">
    <reaction evidence="18">
        <text>prephenate + H(+) = 3-phenylpyruvate + CO2 + H2O</text>
        <dbReference type="Rhea" id="RHEA:21648"/>
        <dbReference type="ChEBI" id="CHEBI:15377"/>
        <dbReference type="ChEBI" id="CHEBI:15378"/>
        <dbReference type="ChEBI" id="CHEBI:16526"/>
        <dbReference type="ChEBI" id="CHEBI:18005"/>
        <dbReference type="ChEBI" id="CHEBI:29934"/>
        <dbReference type="EC" id="4.2.1.51"/>
    </reaction>
</comment>
<dbReference type="PROSITE" id="PS00858">
    <property type="entry name" value="PREPHENATE_DEHYDR_2"/>
    <property type="match status" value="1"/>
</dbReference>
<dbReference type="PROSITE" id="PS51168">
    <property type="entry name" value="CHORISMATE_MUT_2"/>
    <property type="match status" value="1"/>
</dbReference>
<dbReference type="InterPro" id="IPR001086">
    <property type="entry name" value="Preph_deHydtase"/>
</dbReference>
<dbReference type="InterPro" id="IPR036979">
    <property type="entry name" value="CM_dom_sf"/>
</dbReference>
<comment type="caution">
    <text evidence="22">The sequence shown here is derived from an EMBL/GenBank/DDBJ whole genome shotgun (WGS) entry which is preliminary data.</text>
</comment>
<dbReference type="SUPFAM" id="SSF53850">
    <property type="entry name" value="Periplasmic binding protein-like II"/>
    <property type="match status" value="1"/>
</dbReference>
<evidence type="ECO:0000259" key="20">
    <source>
        <dbReference type="PROSITE" id="PS51171"/>
    </source>
</evidence>
<sequence length="374" mass="41356">MTLEEVRKEIDAIDQQLLPLFLKRMDCAKQVAEIKREQHLPVLNSNREQEILDNMAQHAGEYAGEARILYSNLMDMSRALQHNLLGSGAELRELVQNAEHAPARAERIACLGVSGSFSHEAVKHLYPGAEPLFFDNFAAIFAAVADGRADLGVLPVENSSAGSVSEVYDLILRYRFYIVAAETLHIHNCLAAAQECPISEIHLAYSHPQPLAQCSNFIAQYRFQTVPCSATAAAAQKVAKERTPGTAAICSESAAQEYGLHILAKDIQNSANNCTRFIAINRHMFIPEGANKISLCFSLPHRTGTLHSVLARFATAGLNLTKIESRPIPGKTFEYDFYLDFTGNAQEPHTLNLIAALSDELPRFSFLGNYREQE</sequence>
<accession>A0ABS9MFG3</accession>
<evidence type="ECO:0000256" key="9">
    <source>
        <dbReference type="ARBA" id="ARBA00022490"/>
    </source>
</evidence>
<reference evidence="22 23" key="1">
    <citation type="submission" date="2022-01" db="EMBL/GenBank/DDBJ databases">
        <title>Collection of gut derived symbiotic bacterial strains cultured from healthy donors.</title>
        <authorList>
            <person name="Lin H."/>
            <person name="Kohout C."/>
            <person name="Waligurski E."/>
            <person name="Pamer E.G."/>
        </authorList>
    </citation>
    <scope>NUCLEOTIDE SEQUENCE [LARGE SCALE GENOMIC DNA]</scope>
    <source>
        <strain evidence="22 23">DFI.7.58</strain>
    </source>
</reference>
<keyword evidence="10" id="KW-0028">Amino-acid biosynthesis</keyword>
<evidence type="ECO:0000256" key="1">
    <source>
        <dbReference type="ARBA" id="ARBA00000824"/>
    </source>
</evidence>
<dbReference type="CDD" id="cd13631">
    <property type="entry name" value="PBP2_Ct-PDT_like"/>
    <property type="match status" value="1"/>
</dbReference>
<keyword evidence="13 22" id="KW-0413">Isomerase</keyword>
<keyword evidence="9" id="KW-0963">Cytoplasm</keyword>
<dbReference type="InterPro" id="IPR045865">
    <property type="entry name" value="ACT-like_dom_sf"/>
</dbReference>
<dbReference type="Gene3D" id="3.30.70.260">
    <property type="match status" value="1"/>
</dbReference>
<evidence type="ECO:0000256" key="3">
    <source>
        <dbReference type="ARBA" id="ARBA00004496"/>
    </source>
</evidence>
<keyword evidence="14" id="KW-0456">Lyase</keyword>
<dbReference type="PROSITE" id="PS51671">
    <property type="entry name" value="ACT"/>
    <property type="match status" value="1"/>
</dbReference>
<dbReference type="InterPro" id="IPR008242">
    <property type="entry name" value="Chor_mutase/pphenate_deHydtase"/>
</dbReference>
<evidence type="ECO:0000259" key="19">
    <source>
        <dbReference type="PROSITE" id="PS51168"/>
    </source>
</evidence>
<evidence type="ECO:0000256" key="12">
    <source>
        <dbReference type="ARBA" id="ARBA00023222"/>
    </source>
</evidence>
<dbReference type="InterPro" id="IPR036263">
    <property type="entry name" value="Chorismate_II_sf"/>
</dbReference>
<dbReference type="InterPro" id="IPR002912">
    <property type="entry name" value="ACT_dom"/>
</dbReference>
<evidence type="ECO:0000256" key="5">
    <source>
        <dbReference type="ARBA" id="ARBA00004817"/>
    </source>
</evidence>
<dbReference type="SMART" id="SM00830">
    <property type="entry name" value="CM_2"/>
    <property type="match status" value="1"/>
</dbReference>
<feature type="domain" description="ACT" evidence="21">
    <location>
        <begin position="294"/>
        <end position="374"/>
    </location>
</feature>
<evidence type="ECO:0000313" key="22">
    <source>
        <dbReference type="EMBL" id="MCG4609555.1"/>
    </source>
</evidence>
<proteinExistence type="predicted"/>
<dbReference type="PROSITE" id="PS51171">
    <property type="entry name" value="PREPHENATE_DEHYDR_3"/>
    <property type="match status" value="1"/>
</dbReference>
<evidence type="ECO:0000256" key="14">
    <source>
        <dbReference type="ARBA" id="ARBA00023239"/>
    </source>
</evidence>
<comment type="pathway">
    <text evidence="4">Amino-acid biosynthesis; L-phenylalanine biosynthesis; phenylpyruvate from prephenate: step 1/1.</text>
</comment>
<evidence type="ECO:0000256" key="4">
    <source>
        <dbReference type="ARBA" id="ARBA00004741"/>
    </source>
</evidence>
<dbReference type="PROSITE" id="PS50818">
    <property type="entry name" value="INTEIN_C_TER"/>
    <property type="match status" value="1"/>
</dbReference>
<feature type="domain" description="Prephenate dehydratase" evidence="20">
    <location>
        <begin position="107"/>
        <end position="282"/>
    </location>
</feature>
<dbReference type="SUPFAM" id="SSF48600">
    <property type="entry name" value="Chorismate mutase II"/>
    <property type="match status" value="1"/>
</dbReference>
<evidence type="ECO:0000256" key="7">
    <source>
        <dbReference type="ARBA" id="ARBA00014401"/>
    </source>
</evidence>
<evidence type="ECO:0000256" key="2">
    <source>
        <dbReference type="ARBA" id="ARBA00002364"/>
    </source>
</evidence>
<keyword evidence="15" id="KW-0511">Multifunctional enzyme</keyword>
<dbReference type="PIRSF" id="PIRSF001500">
    <property type="entry name" value="Chor_mut_pdt_Ppr"/>
    <property type="match status" value="1"/>
</dbReference>
<dbReference type="Pfam" id="PF00800">
    <property type="entry name" value="PDT"/>
    <property type="match status" value="1"/>
</dbReference>
<dbReference type="InterPro" id="IPR002701">
    <property type="entry name" value="CM_II_prokaryot"/>
</dbReference>
<dbReference type="EC" id="4.2.1.51" evidence="6"/>
<evidence type="ECO:0000256" key="11">
    <source>
        <dbReference type="ARBA" id="ARBA00023141"/>
    </source>
</evidence>
<dbReference type="CDD" id="cd04905">
    <property type="entry name" value="ACT_CM-PDT"/>
    <property type="match status" value="1"/>
</dbReference>
<keyword evidence="23" id="KW-1185">Reference proteome</keyword>
<dbReference type="GO" id="GO:0004106">
    <property type="term" value="F:chorismate mutase activity"/>
    <property type="evidence" value="ECO:0007669"/>
    <property type="project" value="UniProtKB-EC"/>
</dbReference>
<dbReference type="Pfam" id="PF01817">
    <property type="entry name" value="CM_2"/>
    <property type="match status" value="1"/>
</dbReference>
<evidence type="ECO:0000313" key="23">
    <source>
        <dbReference type="Proteomes" id="UP001298681"/>
    </source>
</evidence>
<evidence type="ECO:0000256" key="17">
    <source>
        <dbReference type="ARBA" id="ARBA00031520"/>
    </source>
</evidence>
<comment type="function">
    <text evidence="2">Catalyzes the Claisen rearrangement of chorismate to prephenate and the decarboxylation/dehydration of prephenate to phenylpyruvate.</text>
</comment>
<protein>
    <recommendedName>
        <fullName evidence="7">Bifunctional chorismate mutase/prephenate dehydratase</fullName>
        <ecNumber evidence="6">4.2.1.51</ecNumber>
    </recommendedName>
    <alternativeName>
        <fullName evidence="17">Chorismate mutase-prephenate dehydratase</fullName>
    </alternativeName>
    <alternativeName>
        <fullName evidence="8">Prephenate dehydratase</fullName>
    </alternativeName>
    <alternativeName>
        <fullName evidence="16">p-protein</fullName>
    </alternativeName>
</protein>
<name>A0ABS9MFG3_9FIRM</name>
<dbReference type="SUPFAM" id="SSF55021">
    <property type="entry name" value="ACT-like"/>
    <property type="match status" value="1"/>
</dbReference>
<comment type="catalytic activity">
    <reaction evidence="1">
        <text>chorismate = prephenate</text>
        <dbReference type="Rhea" id="RHEA:13897"/>
        <dbReference type="ChEBI" id="CHEBI:29748"/>
        <dbReference type="ChEBI" id="CHEBI:29934"/>
        <dbReference type="EC" id="5.4.99.5"/>
    </reaction>
</comment>
<keyword evidence="12" id="KW-0584">Phenylalanine biosynthesis</keyword>
<evidence type="ECO:0000256" key="6">
    <source>
        <dbReference type="ARBA" id="ARBA00013147"/>
    </source>
</evidence>
<evidence type="ECO:0000256" key="8">
    <source>
        <dbReference type="ARBA" id="ARBA00021872"/>
    </source>
</evidence>
<gene>
    <name evidence="22" type="ORF">L0P57_01170</name>
</gene>
<evidence type="ECO:0000256" key="13">
    <source>
        <dbReference type="ARBA" id="ARBA00023235"/>
    </source>
</evidence>
<dbReference type="Proteomes" id="UP001298681">
    <property type="component" value="Unassembled WGS sequence"/>
</dbReference>
<evidence type="ECO:0000259" key="21">
    <source>
        <dbReference type="PROSITE" id="PS51671"/>
    </source>
</evidence>
<organism evidence="22 23">
    <name type="scientific">Anaeromassilibacillus senegalensis</name>
    <dbReference type="NCBI Taxonomy" id="1673717"/>
    <lineage>
        <taxon>Bacteria</taxon>
        <taxon>Bacillati</taxon>
        <taxon>Bacillota</taxon>
        <taxon>Clostridia</taxon>
        <taxon>Eubacteriales</taxon>
        <taxon>Acutalibacteraceae</taxon>
        <taxon>Anaeromassilibacillus</taxon>
    </lineage>
</organism>
<dbReference type="Gene3D" id="1.20.59.10">
    <property type="entry name" value="Chorismate mutase"/>
    <property type="match status" value="1"/>
</dbReference>
<evidence type="ECO:0000256" key="16">
    <source>
        <dbReference type="ARBA" id="ARBA00031175"/>
    </source>
</evidence>
<dbReference type="InterPro" id="IPR030934">
    <property type="entry name" value="Intein_C"/>
</dbReference>
<evidence type="ECO:0000256" key="15">
    <source>
        <dbReference type="ARBA" id="ARBA00023268"/>
    </source>
</evidence>
<dbReference type="RefSeq" id="WP_087230464.1">
    <property type="nucleotide sequence ID" value="NZ_JAKNHQ010000001.1"/>
</dbReference>
<dbReference type="EMBL" id="JAKNHQ010000001">
    <property type="protein sequence ID" value="MCG4609555.1"/>
    <property type="molecule type" value="Genomic_DNA"/>
</dbReference>
<feature type="domain" description="Chorismate mutase" evidence="19">
    <location>
        <begin position="1"/>
        <end position="85"/>
    </location>
</feature>
<dbReference type="InterPro" id="IPR018528">
    <property type="entry name" value="Preph_deHydtase_CS"/>
</dbReference>
<evidence type="ECO:0000256" key="10">
    <source>
        <dbReference type="ARBA" id="ARBA00022605"/>
    </source>
</evidence>
<comment type="subcellular location">
    <subcellularLocation>
        <location evidence="3">Cytoplasm</location>
    </subcellularLocation>
</comment>
<evidence type="ECO:0000256" key="18">
    <source>
        <dbReference type="ARBA" id="ARBA00047848"/>
    </source>
</evidence>
<dbReference type="Gene3D" id="3.40.190.10">
    <property type="entry name" value="Periplasmic binding protein-like II"/>
    <property type="match status" value="2"/>
</dbReference>
<dbReference type="PROSITE" id="PS00857">
    <property type="entry name" value="PREPHENATE_DEHYDR_1"/>
    <property type="match status" value="1"/>
</dbReference>
<keyword evidence="11" id="KW-0057">Aromatic amino acid biosynthesis</keyword>